<evidence type="ECO:0000256" key="6">
    <source>
        <dbReference type="SAM" id="Phobius"/>
    </source>
</evidence>
<evidence type="ECO:0000256" key="3">
    <source>
        <dbReference type="ARBA" id="ARBA00022729"/>
    </source>
</evidence>
<feature type="transmembrane region" description="Helical" evidence="6">
    <location>
        <begin position="195"/>
        <end position="215"/>
    </location>
</feature>
<keyword evidence="6" id="KW-0472">Membrane</keyword>
<feature type="domain" description="CopC" evidence="7">
    <location>
        <begin position="31"/>
        <end position="123"/>
    </location>
</feature>
<proteinExistence type="predicted"/>
<dbReference type="InterPro" id="IPR014756">
    <property type="entry name" value="Ig_E-set"/>
</dbReference>
<evidence type="ECO:0000256" key="2">
    <source>
        <dbReference type="ARBA" id="ARBA00022723"/>
    </source>
</evidence>
<dbReference type="GO" id="GO:0046688">
    <property type="term" value="P:response to copper ion"/>
    <property type="evidence" value="ECO:0007669"/>
    <property type="project" value="InterPro"/>
</dbReference>
<keyword evidence="6" id="KW-0812">Transmembrane</keyword>
<dbReference type="GO" id="GO:0006825">
    <property type="term" value="P:copper ion transport"/>
    <property type="evidence" value="ECO:0007669"/>
    <property type="project" value="InterPro"/>
</dbReference>
<reference evidence="8" key="1">
    <citation type="submission" date="2020-05" db="EMBL/GenBank/DDBJ databases">
        <authorList>
            <person name="Chiriac C."/>
            <person name="Salcher M."/>
            <person name="Ghai R."/>
            <person name="Kavagutti S V."/>
        </authorList>
    </citation>
    <scope>NUCLEOTIDE SEQUENCE</scope>
</reference>
<evidence type="ECO:0000256" key="5">
    <source>
        <dbReference type="SAM" id="MobiDB-lite"/>
    </source>
</evidence>
<dbReference type="PANTHER" id="PTHR34820">
    <property type="entry name" value="INNER MEMBRANE PROTEIN YEBZ"/>
    <property type="match status" value="1"/>
</dbReference>
<keyword evidence="6" id="KW-1133">Transmembrane helix</keyword>
<protein>
    <submittedName>
        <fullName evidence="8">Unannotated protein</fullName>
    </submittedName>
</protein>
<dbReference type="InterPro" id="IPR014755">
    <property type="entry name" value="Cu-Rt/internalin_Ig-like"/>
</dbReference>
<dbReference type="AlphaFoldDB" id="A0A6J7GWD7"/>
<feature type="compositionally biased region" description="Low complexity" evidence="5">
    <location>
        <begin position="128"/>
        <end position="149"/>
    </location>
</feature>
<comment type="subcellular location">
    <subcellularLocation>
        <location evidence="1">Cell envelope</location>
    </subcellularLocation>
</comment>
<feature type="compositionally biased region" description="Low complexity" evidence="5">
    <location>
        <begin position="161"/>
        <end position="186"/>
    </location>
</feature>
<dbReference type="GO" id="GO:0005507">
    <property type="term" value="F:copper ion binding"/>
    <property type="evidence" value="ECO:0007669"/>
    <property type="project" value="InterPro"/>
</dbReference>
<name>A0A6J7GWD7_9ZZZZ</name>
<evidence type="ECO:0000256" key="4">
    <source>
        <dbReference type="ARBA" id="ARBA00023008"/>
    </source>
</evidence>
<dbReference type="GO" id="GO:0042597">
    <property type="term" value="C:periplasmic space"/>
    <property type="evidence" value="ECO:0007669"/>
    <property type="project" value="InterPro"/>
</dbReference>
<dbReference type="InterPro" id="IPR007348">
    <property type="entry name" value="CopC_dom"/>
</dbReference>
<evidence type="ECO:0000259" key="7">
    <source>
        <dbReference type="Pfam" id="PF04234"/>
    </source>
</evidence>
<feature type="region of interest" description="Disordered" evidence="5">
    <location>
        <begin position="128"/>
        <end position="189"/>
    </location>
</feature>
<dbReference type="GO" id="GO:0005886">
    <property type="term" value="C:plasma membrane"/>
    <property type="evidence" value="ECO:0007669"/>
    <property type="project" value="TreeGrafter"/>
</dbReference>
<dbReference type="InterPro" id="IPR032694">
    <property type="entry name" value="CopC/D"/>
</dbReference>
<accession>A0A6J7GWD7</accession>
<dbReference type="EMBL" id="CAFBMR010000015">
    <property type="protein sequence ID" value="CAB4908553.1"/>
    <property type="molecule type" value="Genomic_DNA"/>
</dbReference>
<organism evidence="8">
    <name type="scientific">freshwater metagenome</name>
    <dbReference type="NCBI Taxonomy" id="449393"/>
    <lineage>
        <taxon>unclassified sequences</taxon>
        <taxon>metagenomes</taxon>
        <taxon>ecological metagenomes</taxon>
    </lineage>
</organism>
<dbReference type="SUPFAM" id="SSF81296">
    <property type="entry name" value="E set domains"/>
    <property type="match status" value="1"/>
</dbReference>
<keyword evidence="2" id="KW-0479">Metal-binding</keyword>
<gene>
    <name evidence="8" type="ORF">UFOPK3610_00620</name>
</gene>
<sequence length="218" mass="22122">MKRLRYLPALSLLALIVAIFFAGGLAPASAHTGLVSSDPRDGAELAAPPAQVTFVFDEDLLPDFVNFNIANADGEPLSIAGVTVAGATVVLPWPSDAPGSTYTVSYRVVSQDGHPVSGAITFSYVMESPSPTPTSSSASSSPTSASSSPAPSPTTSPEPGPTQTTSPEPTDSSSSASPTTSPDTNPVSSTSSTGWIIALIAIVVLAVIAIIALIARRR</sequence>
<evidence type="ECO:0000313" key="8">
    <source>
        <dbReference type="EMBL" id="CAB4908553.1"/>
    </source>
</evidence>
<dbReference type="PANTHER" id="PTHR34820:SF4">
    <property type="entry name" value="INNER MEMBRANE PROTEIN YEBZ"/>
    <property type="match status" value="1"/>
</dbReference>
<dbReference type="Pfam" id="PF04234">
    <property type="entry name" value="CopC"/>
    <property type="match status" value="1"/>
</dbReference>
<keyword evidence="4" id="KW-0186">Copper</keyword>
<evidence type="ECO:0000256" key="1">
    <source>
        <dbReference type="ARBA" id="ARBA00004196"/>
    </source>
</evidence>
<dbReference type="Gene3D" id="2.60.40.1220">
    <property type="match status" value="1"/>
</dbReference>
<keyword evidence="3" id="KW-0732">Signal</keyword>
<feature type="compositionally biased region" description="Pro residues" evidence="5">
    <location>
        <begin position="150"/>
        <end position="160"/>
    </location>
</feature>
<dbReference type="GO" id="GO:0030313">
    <property type="term" value="C:cell envelope"/>
    <property type="evidence" value="ECO:0007669"/>
    <property type="project" value="UniProtKB-SubCell"/>
</dbReference>